<evidence type="ECO:0000313" key="3">
    <source>
        <dbReference type="Proteomes" id="UP000694044"/>
    </source>
</evidence>
<feature type="compositionally biased region" description="Acidic residues" evidence="1">
    <location>
        <begin position="377"/>
        <end position="402"/>
    </location>
</feature>
<reference evidence="2" key="1">
    <citation type="submission" date="2021-02" db="EMBL/GenBank/DDBJ databases">
        <authorList>
            <person name="Palmer J.M."/>
        </authorList>
    </citation>
    <scope>NUCLEOTIDE SEQUENCE</scope>
    <source>
        <strain evidence="2">SCRP734</strain>
    </source>
</reference>
<proteinExistence type="predicted"/>
<dbReference type="AlphaFoldDB" id="A0A8T1V9R4"/>
<evidence type="ECO:0000256" key="1">
    <source>
        <dbReference type="SAM" id="MobiDB-lite"/>
    </source>
</evidence>
<feature type="region of interest" description="Disordered" evidence="1">
    <location>
        <begin position="369"/>
        <end position="402"/>
    </location>
</feature>
<feature type="region of interest" description="Disordered" evidence="1">
    <location>
        <begin position="85"/>
        <end position="109"/>
    </location>
</feature>
<comment type="caution">
    <text evidence="2">The sequence shown here is derived from an EMBL/GenBank/DDBJ whole genome shotgun (WGS) entry which is preliminary data.</text>
</comment>
<dbReference type="OrthoDB" id="43153at2759"/>
<dbReference type="EMBL" id="JAGDFM010000616">
    <property type="protein sequence ID" value="KAG7376829.1"/>
    <property type="molecule type" value="Genomic_DNA"/>
</dbReference>
<dbReference type="Proteomes" id="UP000694044">
    <property type="component" value="Unassembled WGS sequence"/>
</dbReference>
<keyword evidence="3" id="KW-1185">Reference proteome</keyword>
<organism evidence="2 3">
    <name type="scientific">Phytophthora pseudosyringae</name>
    <dbReference type="NCBI Taxonomy" id="221518"/>
    <lineage>
        <taxon>Eukaryota</taxon>
        <taxon>Sar</taxon>
        <taxon>Stramenopiles</taxon>
        <taxon>Oomycota</taxon>
        <taxon>Peronosporomycetes</taxon>
        <taxon>Peronosporales</taxon>
        <taxon>Peronosporaceae</taxon>
        <taxon>Phytophthora</taxon>
    </lineage>
</organism>
<sequence>MATLTPFGFAWELLQSSSSAVAVCQTMGGKPKKRKGARSSNAGRAQAFAQTCMDDMQSNKDKRQQTRRRMRVVQLQRSVDRKLKELHAFPKNPPPPKAPARKGPKPPSEWKLTGAARPAAMLARIEAGELDQCGNEIPKPVETFDLYEKMLEEGKFAENEDTQEFISLLKQLAAACCEAGMPDRGIKNYELCMSLDKTDSFHSREGLACVLVDEGRGAEARALIEEHRDDDSAVLAYCQVVIEYVSWEVLEEEGSSEEVVQKAFRKAFALNPFVAVVIACHETFFQVMEYVDEIKNPKRGSIEEAFVYVSQNIGVWVDTVGAYQWVEKELNELSEPAATKEDVAEEMYLGMYETAIEMHREMLAEAGAAAAAAAEAEGSDAEADDGDEFGDFEPDDIDGGDD</sequence>
<gene>
    <name evidence="2" type="ORF">PHYPSEUDO_012674</name>
</gene>
<feature type="region of interest" description="Disordered" evidence="1">
    <location>
        <begin position="50"/>
        <end position="72"/>
    </location>
</feature>
<evidence type="ECO:0000313" key="2">
    <source>
        <dbReference type="EMBL" id="KAG7376829.1"/>
    </source>
</evidence>
<protein>
    <submittedName>
        <fullName evidence="2">Uncharacterized protein</fullName>
    </submittedName>
</protein>
<accession>A0A8T1V9R4</accession>
<name>A0A8T1V9R4_9STRA</name>